<dbReference type="AlphaFoldDB" id="A0AAD1X5R0"/>
<accession>A0AAD1X5R0</accession>
<dbReference type="GO" id="GO:0005524">
    <property type="term" value="F:ATP binding"/>
    <property type="evidence" value="ECO:0007669"/>
    <property type="project" value="UniProtKB-KW"/>
</dbReference>
<dbReference type="PROSITE" id="PS50011">
    <property type="entry name" value="PROTEIN_KINASE_DOM"/>
    <property type="match status" value="1"/>
</dbReference>
<evidence type="ECO:0000259" key="6">
    <source>
        <dbReference type="PROSITE" id="PS50011"/>
    </source>
</evidence>
<feature type="region of interest" description="Disordered" evidence="5">
    <location>
        <begin position="426"/>
        <end position="457"/>
    </location>
</feature>
<comment type="caution">
    <text evidence="7">The sequence shown here is derived from an EMBL/GenBank/DDBJ whole genome shotgun (WGS) entry which is preliminary data.</text>
</comment>
<name>A0AAD1X5R0_EUPCR</name>
<dbReference type="InterPro" id="IPR000719">
    <property type="entry name" value="Prot_kinase_dom"/>
</dbReference>
<proteinExistence type="predicted"/>
<dbReference type="InterPro" id="IPR011009">
    <property type="entry name" value="Kinase-like_dom_sf"/>
</dbReference>
<protein>
    <recommendedName>
        <fullName evidence="6">Protein kinase domain-containing protein</fullName>
    </recommendedName>
</protein>
<dbReference type="Pfam" id="PF00069">
    <property type="entry name" value="Pkinase"/>
    <property type="match status" value="1"/>
</dbReference>
<reference evidence="7" key="1">
    <citation type="submission" date="2023-07" db="EMBL/GenBank/DDBJ databases">
        <authorList>
            <consortium name="AG Swart"/>
            <person name="Singh M."/>
            <person name="Singh A."/>
            <person name="Seah K."/>
            <person name="Emmerich C."/>
        </authorList>
    </citation>
    <scope>NUCLEOTIDE SEQUENCE</scope>
    <source>
        <strain evidence="7">DP1</strain>
    </source>
</reference>
<sequence>MSIVSNLEFTDVLGKGSFGTVNLCKKPKEHDLSKDFKRRMRDDRGIACKIIRHARLKDRAQQYLIQEINIMMTIDHPNILRFLEAKKTKISYFIFVEFCNGGDLARLLELKGGKLSEGLVKKIVLQIALGLSYLAENKIMHRDLKLANIMINFPNLSSSKVVEDEFIENFDHENEEIEAIIGDLGFAKSVTGVGIATSYCGTPFHMAPEILNKKPYTPKVDIWSLGTIIYELLVGFPPFVGHSIYAIANKINKGDYGIPNNIELSLECADILNKCLQHDPEKRISHLELLEHPFLQNDDGSEKINLAASIGPDQKSFFEMPEHGFGISAKNSVMFNAKESALFNDHYAKSIQKYLDRTNDDDEIFQNYEILPETSGLDLKTVEEVDENWGEEDAFENYSSEDSFSFSEEDEENLAESRLAIPNKAPIMHVTEKNNRDKNYYEESKGDSLSNDSSEFSGFTPAKKPSLHFPCQKDSYVSVLSLDSISCQEDELGSSLGASIEEETKLQNYNIRDITIQCSNCEGDLGPHPSEIGYSVIDMAGGQKSPMLHDTISEVKVEDEDRSEEELVNSFEII</sequence>
<feature type="compositionally biased region" description="Polar residues" evidence="5">
    <location>
        <begin position="447"/>
        <end position="457"/>
    </location>
</feature>
<dbReference type="GO" id="GO:0000045">
    <property type="term" value="P:autophagosome assembly"/>
    <property type="evidence" value="ECO:0007669"/>
    <property type="project" value="TreeGrafter"/>
</dbReference>
<dbReference type="GO" id="GO:0010506">
    <property type="term" value="P:regulation of autophagy"/>
    <property type="evidence" value="ECO:0007669"/>
    <property type="project" value="InterPro"/>
</dbReference>
<feature type="compositionally biased region" description="Basic and acidic residues" evidence="5">
    <location>
        <begin position="430"/>
        <end position="446"/>
    </location>
</feature>
<gene>
    <name evidence="7" type="ORF">ECRASSUSDP1_LOCUS3127</name>
</gene>
<dbReference type="Proteomes" id="UP001295684">
    <property type="component" value="Unassembled WGS sequence"/>
</dbReference>
<keyword evidence="2" id="KW-0547">Nucleotide-binding</keyword>
<keyword evidence="3" id="KW-0418">Kinase</keyword>
<evidence type="ECO:0000256" key="4">
    <source>
        <dbReference type="ARBA" id="ARBA00022840"/>
    </source>
</evidence>
<evidence type="ECO:0000256" key="5">
    <source>
        <dbReference type="SAM" id="MobiDB-lite"/>
    </source>
</evidence>
<dbReference type="GO" id="GO:0005776">
    <property type="term" value="C:autophagosome"/>
    <property type="evidence" value="ECO:0007669"/>
    <property type="project" value="TreeGrafter"/>
</dbReference>
<dbReference type="GO" id="GO:0005829">
    <property type="term" value="C:cytosol"/>
    <property type="evidence" value="ECO:0007669"/>
    <property type="project" value="TreeGrafter"/>
</dbReference>
<feature type="domain" description="Protein kinase" evidence="6">
    <location>
        <begin position="7"/>
        <end position="295"/>
    </location>
</feature>
<dbReference type="Gene3D" id="1.10.510.10">
    <property type="entry name" value="Transferase(Phosphotransferase) domain 1"/>
    <property type="match status" value="1"/>
</dbReference>
<evidence type="ECO:0000313" key="8">
    <source>
        <dbReference type="Proteomes" id="UP001295684"/>
    </source>
</evidence>
<keyword evidence="1" id="KW-0808">Transferase</keyword>
<dbReference type="Gene3D" id="3.30.200.20">
    <property type="entry name" value="Phosphorylase Kinase, domain 1"/>
    <property type="match status" value="1"/>
</dbReference>
<dbReference type="SUPFAM" id="SSF56112">
    <property type="entry name" value="Protein kinase-like (PK-like)"/>
    <property type="match status" value="1"/>
</dbReference>
<keyword evidence="4" id="KW-0067">ATP-binding</keyword>
<dbReference type="GO" id="GO:0000407">
    <property type="term" value="C:phagophore assembly site"/>
    <property type="evidence" value="ECO:0007669"/>
    <property type="project" value="TreeGrafter"/>
</dbReference>
<keyword evidence="8" id="KW-1185">Reference proteome</keyword>
<dbReference type="EMBL" id="CAMPGE010002995">
    <property type="protein sequence ID" value="CAI2361814.1"/>
    <property type="molecule type" value="Genomic_DNA"/>
</dbReference>
<dbReference type="InterPro" id="IPR008271">
    <property type="entry name" value="Ser/Thr_kinase_AS"/>
</dbReference>
<dbReference type="InterPro" id="IPR045269">
    <property type="entry name" value="Atg1-like"/>
</dbReference>
<evidence type="ECO:0000313" key="7">
    <source>
        <dbReference type="EMBL" id="CAI2361814.1"/>
    </source>
</evidence>
<evidence type="ECO:0000256" key="3">
    <source>
        <dbReference type="ARBA" id="ARBA00022777"/>
    </source>
</evidence>
<dbReference type="GO" id="GO:0016020">
    <property type="term" value="C:membrane"/>
    <property type="evidence" value="ECO:0007669"/>
    <property type="project" value="TreeGrafter"/>
</dbReference>
<organism evidence="7 8">
    <name type="scientific">Euplotes crassus</name>
    <dbReference type="NCBI Taxonomy" id="5936"/>
    <lineage>
        <taxon>Eukaryota</taxon>
        <taxon>Sar</taxon>
        <taxon>Alveolata</taxon>
        <taxon>Ciliophora</taxon>
        <taxon>Intramacronucleata</taxon>
        <taxon>Spirotrichea</taxon>
        <taxon>Hypotrichia</taxon>
        <taxon>Euplotida</taxon>
        <taxon>Euplotidae</taxon>
        <taxon>Moneuplotes</taxon>
    </lineage>
</organism>
<dbReference type="PANTHER" id="PTHR24348">
    <property type="entry name" value="SERINE/THREONINE-PROTEIN KINASE UNC-51-RELATED"/>
    <property type="match status" value="1"/>
</dbReference>
<dbReference type="GO" id="GO:0004674">
    <property type="term" value="F:protein serine/threonine kinase activity"/>
    <property type="evidence" value="ECO:0007669"/>
    <property type="project" value="InterPro"/>
</dbReference>
<dbReference type="SMART" id="SM00220">
    <property type="entry name" value="S_TKc"/>
    <property type="match status" value="1"/>
</dbReference>
<dbReference type="PROSITE" id="PS00108">
    <property type="entry name" value="PROTEIN_KINASE_ST"/>
    <property type="match status" value="1"/>
</dbReference>
<evidence type="ECO:0000256" key="1">
    <source>
        <dbReference type="ARBA" id="ARBA00022679"/>
    </source>
</evidence>
<evidence type="ECO:0000256" key="2">
    <source>
        <dbReference type="ARBA" id="ARBA00022741"/>
    </source>
</evidence>
<dbReference type="PANTHER" id="PTHR24348:SF22">
    <property type="entry name" value="NON-SPECIFIC SERINE_THREONINE PROTEIN KINASE"/>
    <property type="match status" value="1"/>
</dbReference>